<evidence type="ECO:0000256" key="1">
    <source>
        <dbReference type="SAM" id="MobiDB-lite"/>
    </source>
</evidence>
<sequence>TTAAAAAGSRYLRSRLAPPIRNNRVTDNHPTQPSIQLPQPQQPPQQDCCNRSLRPLMSKESLPRVRLPSSANGAQVREPGGVSLRTNHKAIPSASSSADGDIILKIAVPAGTDRCQQELGLPTQISSLGRGHFQPPGSSPTKVARNAQREFSGASPIATAAAAAAARGIRVGSGFVSVRPLVLGVEHSLVFRDDHRQLKTFRIVGGHRPLSFRPH</sequence>
<reference evidence="3" key="1">
    <citation type="submission" date="2016-11" db="UniProtKB">
        <authorList>
            <consortium name="WormBaseParasite"/>
        </authorList>
    </citation>
    <scope>IDENTIFICATION</scope>
</reference>
<organism evidence="2 3">
    <name type="scientific">Macrostomum lignano</name>
    <dbReference type="NCBI Taxonomy" id="282301"/>
    <lineage>
        <taxon>Eukaryota</taxon>
        <taxon>Metazoa</taxon>
        <taxon>Spiralia</taxon>
        <taxon>Lophotrochozoa</taxon>
        <taxon>Platyhelminthes</taxon>
        <taxon>Rhabditophora</taxon>
        <taxon>Macrostomorpha</taxon>
        <taxon>Macrostomida</taxon>
        <taxon>Macrostomidae</taxon>
        <taxon>Macrostomum</taxon>
    </lineage>
</organism>
<dbReference type="Proteomes" id="UP000095280">
    <property type="component" value="Unplaced"/>
</dbReference>
<proteinExistence type="predicted"/>
<dbReference type="AlphaFoldDB" id="A0A1I8FG40"/>
<dbReference type="WBParaSite" id="maker-unitig_33554-snap-gene-0.3-mRNA-1">
    <property type="protein sequence ID" value="maker-unitig_33554-snap-gene-0.3-mRNA-1"/>
    <property type="gene ID" value="maker-unitig_33554-snap-gene-0.3"/>
</dbReference>
<evidence type="ECO:0000313" key="2">
    <source>
        <dbReference type="Proteomes" id="UP000095280"/>
    </source>
</evidence>
<name>A0A1I8FG40_9PLAT</name>
<feature type="compositionally biased region" description="Low complexity" evidence="1">
    <location>
        <begin position="30"/>
        <end position="39"/>
    </location>
</feature>
<keyword evidence="2" id="KW-1185">Reference proteome</keyword>
<feature type="region of interest" description="Disordered" evidence="1">
    <location>
        <begin position="59"/>
        <end position="95"/>
    </location>
</feature>
<protein>
    <submittedName>
        <fullName evidence="3">Uncharacterized protein</fullName>
    </submittedName>
</protein>
<feature type="region of interest" description="Disordered" evidence="1">
    <location>
        <begin position="1"/>
        <end position="47"/>
    </location>
</feature>
<accession>A0A1I8FG40</accession>
<evidence type="ECO:0000313" key="3">
    <source>
        <dbReference type="WBParaSite" id="maker-unitig_33554-snap-gene-0.3-mRNA-1"/>
    </source>
</evidence>